<dbReference type="Gene3D" id="3.50.50.60">
    <property type="entry name" value="FAD/NAD(P)-binding domain"/>
    <property type="match status" value="1"/>
</dbReference>
<dbReference type="Pfam" id="PF01266">
    <property type="entry name" value="DAO"/>
    <property type="match status" value="1"/>
</dbReference>
<dbReference type="GO" id="GO:0005737">
    <property type="term" value="C:cytoplasm"/>
    <property type="evidence" value="ECO:0007669"/>
    <property type="project" value="UniProtKB-SubCell"/>
</dbReference>
<evidence type="ECO:0000256" key="1">
    <source>
        <dbReference type="ARBA" id="ARBA00022490"/>
    </source>
</evidence>
<accession>A0A7W9F769</accession>
<evidence type="ECO:0000256" key="7">
    <source>
        <dbReference type="ARBA" id="ARBA00022827"/>
    </source>
</evidence>
<gene>
    <name evidence="10" type="primary">mnmC</name>
    <name evidence="13" type="ORF">GGQ93_000437</name>
</gene>
<keyword evidence="6 10" id="KW-0819">tRNA processing</keyword>
<keyword evidence="1 10" id="KW-0963">Cytoplasm</keyword>
<keyword evidence="9 10" id="KW-0511">Multifunctional enzyme</keyword>
<feature type="domain" description="FAD dependent oxidoreductase" evidence="11">
    <location>
        <begin position="244"/>
        <end position="570"/>
    </location>
</feature>
<keyword evidence="7 10" id="KW-0274">FAD</keyword>
<dbReference type="EMBL" id="JACHOQ010000001">
    <property type="protein sequence ID" value="MBB5738746.1"/>
    <property type="molecule type" value="Genomic_DNA"/>
</dbReference>
<reference evidence="13 14" key="1">
    <citation type="submission" date="2020-08" db="EMBL/GenBank/DDBJ databases">
        <title>Genomic Encyclopedia of Type Strains, Phase IV (KMG-IV): sequencing the most valuable type-strain genomes for metagenomic binning, comparative biology and taxonomic classification.</title>
        <authorList>
            <person name="Goeker M."/>
        </authorList>
    </citation>
    <scope>NUCLEOTIDE SEQUENCE [LARGE SCALE GENOMIC DNA]</scope>
    <source>
        <strain evidence="13 14">DSM 4731</strain>
    </source>
</reference>
<dbReference type="SUPFAM" id="SSF53335">
    <property type="entry name" value="S-adenosyl-L-methionine-dependent methyltransferases"/>
    <property type="match status" value="1"/>
</dbReference>
<keyword evidence="14" id="KW-1185">Reference proteome</keyword>
<comment type="function">
    <text evidence="10">Catalyzes the last two steps in the biosynthesis of 5-methylaminomethyl-2-thiouridine (mnm(5)s(2)U) at the wobble position (U34) in tRNA. Catalyzes the FAD-dependent demodification of cmnm(5)s(2)U34 to nm(5)s(2)U34, followed by the transfer of a methyl group from S-adenosyl-L-methionine to nm(5)s(2)U34, to form mnm(5)s(2)U34.</text>
</comment>
<dbReference type="GO" id="GO:0032259">
    <property type="term" value="P:methylation"/>
    <property type="evidence" value="ECO:0007669"/>
    <property type="project" value="UniProtKB-KW"/>
</dbReference>
<evidence type="ECO:0000259" key="12">
    <source>
        <dbReference type="Pfam" id="PF05430"/>
    </source>
</evidence>
<keyword evidence="5 10" id="KW-0949">S-adenosyl-L-methionine</keyword>
<evidence type="ECO:0000313" key="14">
    <source>
        <dbReference type="Proteomes" id="UP000527324"/>
    </source>
</evidence>
<proteinExistence type="inferred from homology"/>
<keyword evidence="4 10" id="KW-0808">Transferase</keyword>
<dbReference type="SUPFAM" id="SSF51905">
    <property type="entry name" value="FAD/NAD(P)-binding domain"/>
    <property type="match status" value="1"/>
</dbReference>
<evidence type="ECO:0000256" key="5">
    <source>
        <dbReference type="ARBA" id="ARBA00022691"/>
    </source>
</evidence>
<dbReference type="Gene3D" id="3.40.50.150">
    <property type="entry name" value="Vaccinia Virus protein VP39"/>
    <property type="match status" value="1"/>
</dbReference>
<dbReference type="InterPro" id="IPR036188">
    <property type="entry name" value="FAD/NAD-bd_sf"/>
</dbReference>
<dbReference type="EC" id="1.5.-.-" evidence="10"/>
<dbReference type="GO" id="GO:0050660">
    <property type="term" value="F:flavin adenine dinucleotide binding"/>
    <property type="evidence" value="ECO:0007669"/>
    <property type="project" value="UniProtKB-UniRule"/>
</dbReference>
<comment type="cofactor">
    <cofactor evidence="10">
        <name>FAD</name>
        <dbReference type="ChEBI" id="CHEBI:57692"/>
    </cofactor>
</comment>
<name>A0A7W9F769_9CAUL</name>
<dbReference type="AlphaFoldDB" id="A0A7W9F769"/>
<evidence type="ECO:0000256" key="2">
    <source>
        <dbReference type="ARBA" id="ARBA00022603"/>
    </source>
</evidence>
<dbReference type="InterPro" id="IPR023032">
    <property type="entry name" value="tRNA_MAMT_biosynth_bifunc_MnmC"/>
</dbReference>
<dbReference type="NCBIfam" id="NF033855">
    <property type="entry name" value="tRNA_MNMC2"/>
    <property type="match status" value="1"/>
</dbReference>
<evidence type="ECO:0000256" key="6">
    <source>
        <dbReference type="ARBA" id="ARBA00022694"/>
    </source>
</evidence>
<comment type="caution">
    <text evidence="13">The sequence shown here is derived from an EMBL/GenBank/DDBJ whole genome shotgun (WGS) entry which is preliminary data.</text>
</comment>
<dbReference type="PANTHER" id="PTHR13847">
    <property type="entry name" value="SARCOSINE DEHYDROGENASE-RELATED"/>
    <property type="match status" value="1"/>
</dbReference>
<dbReference type="EC" id="2.1.1.61" evidence="10"/>
<protein>
    <recommendedName>
        <fullName evidence="10">tRNA 5-methylaminomethyl-2-thiouridine biosynthesis bifunctional protein MnmC</fullName>
        <shortName evidence="10">tRNA mnm(5)s(2)U biosynthesis bifunctional protein</shortName>
    </recommendedName>
    <domain>
        <recommendedName>
            <fullName evidence="10">tRNA (mnm(5)s(2)U34)-methyltransferase</fullName>
            <ecNumber evidence="10">2.1.1.61</ecNumber>
        </recommendedName>
    </domain>
    <domain>
        <recommendedName>
            <fullName evidence="10">FAD-dependent cmnm(5)s(2)U34 oxidoreductase</fullName>
            <ecNumber evidence="10">1.5.-.-</ecNumber>
        </recommendedName>
    </domain>
</protein>
<dbReference type="Gene3D" id="3.30.9.10">
    <property type="entry name" value="D-Amino Acid Oxidase, subunit A, domain 2"/>
    <property type="match status" value="1"/>
</dbReference>
<dbReference type="Pfam" id="PF05430">
    <property type="entry name" value="Methyltransf_30"/>
    <property type="match status" value="1"/>
</dbReference>
<evidence type="ECO:0000256" key="8">
    <source>
        <dbReference type="ARBA" id="ARBA00023002"/>
    </source>
</evidence>
<organism evidence="13 14">
    <name type="scientific">Brevundimonas aurantiaca</name>
    <dbReference type="NCBI Taxonomy" id="74316"/>
    <lineage>
        <taxon>Bacteria</taxon>
        <taxon>Pseudomonadati</taxon>
        <taxon>Pseudomonadota</taxon>
        <taxon>Alphaproteobacteria</taxon>
        <taxon>Caulobacterales</taxon>
        <taxon>Caulobacteraceae</taxon>
        <taxon>Brevundimonas</taxon>
    </lineage>
</organism>
<dbReference type="InterPro" id="IPR029063">
    <property type="entry name" value="SAM-dependent_MTases_sf"/>
</dbReference>
<evidence type="ECO:0000256" key="10">
    <source>
        <dbReference type="HAMAP-Rule" id="MF_01102"/>
    </source>
</evidence>
<evidence type="ECO:0000256" key="4">
    <source>
        <dbReference type="ARBA" id="ARBA00022679"/>
    </source>
</evidence>
<comment type="catalytic activity">
    <reaction evidence="10">
        <text>5-aminomethyl-2-thiouridine(34) in tRNA + S-adenosyl-L-methionine = 5-methylaminomethyl-2-thiouridine(34) in tRNA + S-adenosyl-L-homocysteine + H(+)</text>
        <dbReference type="Rhea" id="RHEA:19569"/>
        <dbReference type="Rhea" id="RHEA-COMP:10195"/>
        <dbReference type="Rhea" id="RHEA-COMP:10197"/>
        <dbReference type="ChEBI" id="CHEBI:15378"/>
        <dbReference type="ChEBI" id="CHEBI:57856"/>
        <dbReference type="ChEBI" id="CHEBI:59789"/>
        <dbReference type="ChEBI" id="CHEBI:74454"/>
        <dbReference type="ChEBI" id="CHEBI:74455"/>
        <dbReference type="EC" id="2.1.1.61"/>
    </reaction>
</comment>
<dbReference type="InterPro" id="IPR047785">
    <property type="entry name" value="tRNA_MNMC2"/>
</dbReference>
<dbReference type="InterPro" id="IPR008471">
    <property type="entry name" value="MnmC-like_methylTransf"/>
</dbReference>
<evidence type="ECO:0000256" key="9">
    <source>
        <dbReference type="ARBA" id="ARBA00023268"/>
    </source>
</evidence>
<comment type="subcellular location">
    <subcellularLocation>
        <location evidence="10">Cytoplasm</location>
    </subcellularLocation>
</comment>
<dbReference type="InterPro" id="IPR006076">
    <property type="entry name" value="FAD-dep_OxRdtase"/>
</dbReference>
<feature type="region of interest" description="FAD-dependent cmnm(5)s(2)U34 oxidoreductase" evidence="10">
    <location>
        <begin position="247"/>
        <end position="591"/>
    </location>
</feature>
<dbReference type="RefSeq" id="WP_183214981.1">
    <property type="nucleotide sequence ID" value="NZ_JACHOQ010000001.1"/>
</dbReference>
<dbReference type="HAMAP" id="MF_01102">
    <property type="entry name" value="MnmC"/>
    <property type="match status" value="1"/>
</dbReference>
<dbReference type="GO" id="GO:0002097">
    <property type="term" value="P:tRNA wobble base modification"/>
    <property type="evidence" value="ECO:0007669"/>
    <property type="project" value="UniProtKB-UniRule"/>
</dbReference>
<feature type="region of interest" description="tRNA (mnm(5)s(2)U34)-methyltransferase" evidence="10">
    <location>
        <begin position="1"/>
        <end position="233"/>
    </location>
</feature>
<dbReference type="Proteomes" id="UP000527324">
    <property type="component" value="Unassembled WGS sequence"/>
</dbReference>
<comment type="similarity">
    <text evidence="10">In the C-terminal section; belongs to the DAO family.</text>
</comment>
<dbReference type="GO" id="GO:0004808">
    <property type="term" value="F:tRNA (5-methylaminomethyl-2-thiouridylate)(34)-methyltransferase activity"/>
    <property type="evidence" value="ECO:0007669"/>
    <property type="project" value="UniProtKB-EC"/>
</dbReference>
<evidence type="ECO:0000313" key="13">
    <source>
        <dbReference type="EMBL" id="MBB5738746.1"/>
    </source>
</evidence>
<feature type="domain" description="MnmC-like methyltransferase" evidence="12">
    <location>
        <begin position="110"/>
        <end position="231"/>
    </location>
</feature>
<keyword evidence="2 10" id="KW-0489">Methyltransferase</keyword>
<keyword evidence="8 10" id="KW-0560">Oxidoreductase</keyword>
<evidence type="ECO:0000256" key="3">
    <source>
        <dbReference type="ARBA" id="ARBA00022630"/>
    </source>
</evidence>
<dbReference type="GO" id="GO:0016645">
    <property type="term" value="F:oxidoreductase activity, acting on the CH-NH group of donors"/>
    <property type="evidence" value="ECO:0007669"/>
    <property type="project" value="InterPro"/>
</dbReference>
<comment type="similarity">
    <text evidence="10">In the N-terminal section; belongs to the methyltransferase superfamily. tRNA (mnm(5)s(2)U34)-methyltransferase family.</text>
</comment>
<evidence type="ECO:0000259" key="11">
    <source>
        <dbReference type="Pfam" id="PF01266"/>
    </source>
</evidence>
<dbReference type="PANTHER" id="PTHR13847:SF283">
    <property type="entry name" value="TRNA 5-METHYLAMINOMETHYL-2-THIOURIDINE BIOSYNTHESIS BIFUNCTIONAL PROTEIN MNMC"/>
    <property type="match status" value="1"/>
</dbReference>
<keyword evidence="3 10" id="KW-0285">Flavoprotein</keyword>
<sequence>MSSQDASPRLTWTEEGEPRSGRFGDVYFSRDDGLAESRAVFLQGCDLPGAWAGRQGFTVAELGFGTGLNIAAVLDLWRRTRPEGARLNVFSVEGFPLTVEEARRALSNWPELAEPAEALLEAWPEATPGFHRVDLPGFDAVLDLAVGDVGWALDQWSGTADAWFLDGFSPALNPDMWSPQVLDRIAERSAPDARLATFTVAGAVRRGLSERGFVVDKRPGHGRKRERLEARRTGLPQAEHRPQVAIVGAGIAGASVARALAAAGLTAVVIEADRPGAGGSGFPAGLATPRLDAGDAAIAGLYAQALERARHLYDATPGAVLGRGVLQLPQAERDRAERDRARFAKIADQPLWREGAMTVIDAAAAEHRLGEAQADGGLMMADARVVRPAVILEAWLEGTPVLSASVASIRRAGDRWDLLDAQGRIIVTADAVVATAGWGVEALLETGALSPVRGQADWRDGPSVEGAAWGGYVAPTGAGLLYGATHTRGDVDLTPRDADSRHNLETLKARLPQLAARLSQEGGRRVAVRASTRDRLPVAGLRSDGLHILSGLGSRGFCIAPLLGEHVAALIAGRPSPLPASLAERVSPDRF</sequence>